<evidence type="ECO:0000313" key="2">
    <source>
        <dbReference type="EMBL" id="MDC2830150.1"/>
    </source>
</evidence>
<dbReference type="Pfam" id="PF01883">
    <property type="entry name" value="FeS_assembly_P"/>
    <property type="match status" value="1"/>
</dbReference>
<proteinExistence type="predicted"/>
<dbReference type="RefSeq" id="WP_272209239.1">
    <property type="nucleotide sequence ID" value="NZ_JAQOMV010000031.1"/>
</dbReference>
<dbReference type="EMBL" id="JAQONE010000023">
    <property type="protein sequence ID" value="MDC2830150.1"/>
    <property type="molecule type" value="Genomic_DNA"/>
</dbReference>
<dbReference type="AlphaFoldDB" id="A0AAJ1HUX1"/>
<dbReference type="PANTHER" id="PTHR42831">
    <property type="entry name" value="FE-S PROTEIN MATURATION AUXILIARY FACTOR YITW"/>
    <property type="match status" value="1"/>
</dbReference>
<dbReference type="Gene3D" id="3.30.300.130">
    <property type="entry name" value="Fe-S cluster assembly (FSCA)"/>
    <property type="match status" value="1"/>
</dbReference>
<dbReference type="PANTHER" id="PTHR42831:SF1">
    <property type="entry name" value="FE-S PROTEIN MATURATION AUXILIARY FACTOR YITW"/>
    <property type="match status" value="1"/>
</dbReference>
<dbReference type="Proteomes" id="UP001220670">
    <property type="component" value="Unassembled WGS sequence"/>
</dbReference>
<feature type="domain" description="MIP18 family-like" evidence="1">
    <location>
        <begin position="8"/>
        <end position="79"/>
    </location>
</feature>
<gene>
    <name evidence="2" type="ORF">PO250_07555</name>
</gene>
<organism evidence="2 3">
    <name type="scientific">Limosilactobacillus mucosae</name>
    <name type="common">Lactobacillus mucosae</name>
    <dbReference type="NCBI Taxonomy" id="97478"/>
    <lineage>
        <taxon>Bacteria</taxon>
        <taxon>Bacillati</taxon>
        <taxon>Bacillota</taxon>
        <taxon>Bacilli</taxon>
        <taxon>Lactobacillales</taxon>
        <taxon>Lactobacillaceae</taxon>
        <taxon>Limosilactobacillus</taxon>
    </lineage>
</organism>
<evidence type="ECO:0000313" key="3">
    <source>
        <dbReference type="Proteomes" id="UP001220670"/>
    </source>
</evidence>
<reference evidence="2" key="1">
    <citation type="submission" date="2023-01" db="EMBL/GenBank/DDBJ databases">
        <title>Genome analysis of 13 Lactobacillus isolated from gut of wild boar.</title>
        <authorList>
            <person name="Papp P."/>
            <person name="Libisch B."/>
            <person name="Nagy T."/>
            <person name="Olasz F."/>
        </authorList>
    </citation>
    <scope>NUCLEOTIDE SEQUENCE</scope>
    <source>
        <strain evidence="2">F146</strain>
    </source>
</reference>
<dbReference type="SUPFAM" id="SSF117916">
    <property type="entry name" value="Fe-S cluster assembly (FSCA) domain-like"/>
    <property type="match status" value="1"/>
</dbReference>
<dbReference type="InterPro" id="IPR052339">
    <property type="entry name" value="Fe-S_Maturation_MIP18"/>
</dbReference>
<sequence length="94" mass="10310">MAISAVEKRVWEALAKIIDPELDVGIVDLGLIYEVEVDAAGECLIKVSPTTPRCPLSSFLQNNIEKTASQVGGVSHARVQLVWYPVWTIARMSD</sequence>
<dbReference type="InterPro" id="IPR034904">
    <property type="entry name" value="FSCA_dom_sf"/>
</dbReference>
<comment type="caution">
    <text evidence="2">The sequence shown here is derived from an EMBL/GenBank/DDBJ whole genome shotgun (WGS) entry which is preliminary data.</text>
</comment>
<protein>
    <submittedName>
        <fullName evidence="2">Metal-sulfur cluster assembly factor</fullName>
    </submittedName>
</protein>
<evidence type="ECO:0000259" key="1">
    <source>
        <dbReference type="Pfam" id="PF01883"/>
    </source>
</evidence>
<name>A0AAJ1HUX1_LIMMU</name>
<dbReference type="InterPro" id="IPR002744">
    <property type="entry name" value="MIP18-like"/>
</dbReference>
<accession>A0AAJ1HUX1</accession>